<dbReference type="AlphaFoldDB" id="A0A8B7B701"/>
<comment type="catalytic activity">
    <reaction evidence="9">
        <text>L-methionyl-tRNA(fMet) + (6R)-10-formyltetrahydrofolate = N-formyl-L-methionyl-tRNA(fMet) + (6S)-5,6,7,8-tetrahydrofolate + H(+)</text>
        <dbReference type="Rhea" id="RHEA:24380"/>
        <dbReference type="Rhea" id="RHEA-COMP:9952"/>
        <dbReference type="Rhea" id="RHEA-COMP:9953"/>
        <dbReference type="ChEBI" id="CHEBI:15378"/>
        <dbReference type="ChEBI" id="CHEBI:57453"/>
        <dbReference type="ChEBI" id="CHEBI:78530"/>
        <dbReference type="ChEBI" id="CHEBI:78844"/>
        <dbReference type="ChEBI" id="CHEBI:195366"/>
        <dbReference type="EC" id="2.1.2.9"/>
    </reaction>
    <physiologicalReaction direction="left-to-right" evidence="9">
        <dbReference type="Rhea" id="RHEA:24381"/>
    </physiologicalReaction>
</comment>
<dbReference type="InterPro" id="IPR036477">
    <property type="entry name" value="Formyl_transf_N_sf"/>
</dbReference>
<dbReference type="PANTHER" id="PTHR11138">
    <property type="entry name" value="METHIONYL-TRNA FORMYLTRANSFERASE"/>
    <property type="match status" value="1"/>
</dbReference>
<feature type="domain" description="Formyl transferase N-terminal" evidence="11">
    <location>
        <begin position="117"/>
        <end position="220"/>
    </location>
</feature>
<dbReference type="Gene3D" id="3.40.50.12230">
    <property type="match status" value="1"/>
</dbReference>
<dbReference type="GO" id="GO:0004479">
    <property type="term" value="F:methionyl-tRNA formyltransferase activity"/>
    <property type="evidence" value="ECO:0007669"/>
    <property type="project" value="UniProtKB-EC"/>
</dbReference>
<evidence type="ECO:0000256" key="9">
    <source>
        <dbReference type="ARBA" id="ARBA00052555"/>
    </source>
</evidence>
<dbReference type="InterPro" id="IPR041711">
    <property type="entry name" value="Met-tRNA-FMT_N"/>
</dbReference>
<evidence type="ECO:0000256" key="6">
    <source>
        <dbReference type="ARBA" id="ARBA00022917"/>
    </source>
</evidence>
<proteinExistence type="inferred from homology"/>
<dbReference type="EC" id="2.1.2.9" evidence="3"/>
<keyword evidence="13" id="KW-1185">Reference proteome</keyword>
<dbReference type="InterPro" id="IPR002376">
    <property type="entry name" value="Formyl_transf_N"/>
</dbReference>
<keyword evidence="6" id="KW-0648">Protein biosynthesis</keyword>
<evidence type="ECO:0000259" key="12">
    <source>
        <dbReference type="Pfam" id="PF02911"/>
    </source>
</evidence>
<dbReference type="GeneID" id="103211777"/>
<evidence type="ECO:0000256" key="1">
    <source>
        <dbReference type="ARBA" id="ARBA00004173"/>
    </source>
</evidence>
<evidence type="ECO:0000313" key="13">
    <source>
        <dbReference type="Proteomes" id="UP000694850"/>
    </source>
</evidence>
<evidence type="ECO:0000256" key="3">
    <source>
        <dbReference type="ARBA" id="ARBA00012261"/>
    </source>
</evidence>
<dbReference type="PANTHER" id="PTHR11138:SF5">
    <property type="entry name" value="METHIONYL-TRNA FORMYLTRANSFERASE, MITOCHONDRIAL"/>
    <property type="match status" value="1"/>
</dbReference>
<sequence>MRVIVWRCWSPLPAYGASAVRSTPQWRALARLDGEKSLSARVRKKPPWRVLFFGTDEFAREALRALHAARENKEEDLIEKLEVVTVPSPSPKGLPVKRYAVQSQLPVYEWPDVGSGEYDVGVVASFGRLLSEALILKFPYGILNVHPSCLPRWRGPAPIIHTVLHGDTVTGVTIMQIRPKRFDVGPIVKQETVPVPPKSTAKELEAVLSRLGANMLISVLKNLPESLNSGKQQPTEGVTYAPKISAGTSCIKWEEQTSEQIFRLYRAIGNIIPLQTLWMDNTIKLLDVVEVNSSILAGPKLTGHNVIPGSLIYHKQSQTLLVCCKDGWIGVRSLMLKKTLTATDFYNGYLHPWYQKNSQAQLSQCRFQTLRLPTKQQQEKKTKNCCYATVH</sequence>
<dbReference type="OrthoDB" id="10268103at2759"/>
<dbReference type="GO" id="GO:0005739">
    <property type="term" value="C:mitochondrion"/>
    <property type="evidence" value="ECO:0007669"/>
    <property type="project" value="UniProtKB-SubCell"/>
</dbReference>
<evidence type="ECO:0000256" key="5">
    <source>
        <dbReference type="ARBA" id="ARBA00022679"/>
    </source>
</evidence>
<dbReference type="Pfam" id="PF02911">
    <property type="entry name" value="Formyl_trans_C"/>
    <property type="match status" value="1"/>
</dbReference>
<evidence type="ECO:0000259" key="11">
    <source>
        <dbReference type="Pfam" id="PF00551"/>
    </source>
</evidence>
<dbReference type="FunFam" id="3.40.50.12230:FF:000003">
    <property type="entry name" value="methionyl-tRNA formyltransferase, mitochondrial"/>
    <property type="match status" value="1"/>
</dbReference>
<dbReference type="NCBIfam" id="TIGR00460">
    <property type="entry name" value="fmt"/>
    <property type="match status" value="1"/>
</dbReference>
<keyword evidence="8" id="KW-0496">Mitochondrion</keyword>
<reference evidence="14" key="1">
    <citation type="submission" date="2025-08" db="UniProtKB">
        <authorList>
            <consortium name="RefSeq"/>
        </authorList>
    </citation>
    <scope>IDENTIFICATION</scope>
</reference>
<dbReference type="Proteomes" id="UP000694850">
    <property type="component" value="Unplaced"/>
</dbReference>
<comment type="similarity">
    <text evidence="2">Belongs to the Fmt family.</text>
</comment>
<evidence type="ECO:0000256" key="8">
    <source>
        <dbReference type="ARBA" id="ARBA00023128"/>
    </source>
</evidence>
<comment type="function">
    <text evidence="10">Methionyl-tRNA formyltransferase that formylates methionyl-tRNA in mitochondria and is crucial for translation initiation.</text>
</comment>
<name>A0A8B7B701_ORYAF</name>
<feature type="domain" description="Formyl transferase C-terminal" evidence="12">
    <location>
        <begin position="243"/>
        <end position="349"/>
    </location>
</feature>
<dbReference type="InterPro" id="IPR005793">
    <property type="entry name" value="Formyl_trans_C"/>
</dbReference>
<dbReference type="CDD" id="cd08646">
    <property type="entry name" value="FMT_core_Met-tRNA-FMT_N"/>
    <property type="match status" value="1"/>
</dbReference>
<dbReference type="CTD" id="123263"/>
<evidence type="ECO:0000256" key="4">
    <source>
        <dbReference type="ARBA" id="ARBA00014185"/>
    </source>
</evidence>
<dbReference type="InterPro" id="IPR011034">
    <property type="entry name" value="Formyl_transferase-like_C_sf"/>
</dbReference>
<accession>A0A8B7B701</accession>
<comment type="subcellular location">
    <subcellularLocation>
        <location evidence="1">Mitochondrion</location>
    </subcellularLocation>
</comment>
<evidence type="ECO:0000256" key="2">
    <source>
        <dbReference type="ARBA" id="ARBA00010699"/>
    </source>
</evidence>
<evidence type="ECO:0000256" key="7">
    <source>
        <dbReference type="ARBA" id="ARBA00022946"/>
    </source>
</evidence>
<dbReference type="SUPFAM" id="SSF53328">
    <property type="entry name" value="Formyltransferase"/>
    <property type="match status" value="1"/>
</dbReference>
<dbReference type="Pfam" id="PF00551">
    <property type="entry name" value="Formyl_trans_N"/>
    <property type="match status" value="1"/>
</dbReference>
<gene>
    <name evidence="14" type="primary">MTFMT</name>
</gene>
<dbReference type="InterPro" id="IPR005794">
    <property type="entry name" value="Fmt"/>
</dbReference>
<evidence type="ECO:0000256" key="10">
    <source>
        <dbReference type="ARBA" id="ARBA00057846"/>
    </source>
</evidence>
<keyword evidence="7" id="KW-0809">Transit peptide</keyword>
<dbReference type="SUPFAM" id="SSF50486">
    <property type="entry name" value="FMT C-terminal domain-like"/>
    <property type="match status" value="1"/>
</dbReference>
<keyword evidence="5" id="KW-0808">Transferase</keyword>
<protein>
    <recommendedName>
        <fullName evidence="4">Methionyl-tRNA formyltransferase, mitochondrial</fullName>
        <ecNumber evidence="3">2.1.2.9</ecNumber>
    </recommendedName>
</protein>
<evidence type="ECO:0000313" key="14">
    <source>
        <dbReference type="RefSeq" id="XP_007955955.1"/>
    </source>
</evidence>
<dbReference type="RefSeq" id="XP_007955955.1">
    <property type="nucleotide sequence ID" value="XM_007957764.1"/>
</dbReference>
<organism evidence="13 14">
    <name type="scientific">Orycteropus afer afer</name>
    <dbReference type="NCBI Taxonomy" id="1230840"/>
    <lineage>
        <taxon>Eukaryota</taxon>
        <taxon>Metazoa</taxon>
        <taxon>Chordata</taxon>
        <taxon>Craniata</taxon>
        <taxon>Vertebrata</taxon>
        <taxon>Euteleostomi</taxon>
        <taxon>Mammalia</taxon>
        <taxon>Eutheria</taxon>
        <taxon>Afrotheria</taxon>
        <taxon>Tubulidentata</taxon>
        <taxon>Orycteropodidae</taxon>
        <taxon>Orycteropus</taxon>
    </lineage>
</organism>